<dbReference type="VEuPathDB" id="FungiDB:FOXG_17875"/>
<dbReference type="GeneID" id="28958581"/>
<evidence type="ECO:0000313" key="2">
    <source>
        <dbReference type="Proteomes" id="UP000009097"/>
    </source>
</evidence>
<dbReference type="KEGG" id="fox:FOXG_17875"/>
<evidence type="ECO:0000313" key="1">
    <source>
        <dbReference type="EMBL" id="KNA94332.1"/>
    </source>
</evidence>
<dbReference type="Proteomes" id="UP000009097">
    <property type="component" value="Unassembled WGS sequence"/>
</dbReference>
<protein>
    <submittedName>
        <fullName evidence="1">Uncharacterized protein</fullName>
    </submittedName>
</protein>
<reference evidence="1" key="1">
    <citation type="submission" date="2007-04" db="EMBL/GenBank/DDBJ databases">
        <authorList>
            <consortium name="The Broad Institute Genome Sequencing Platform"/>
            <person name="Birren B."/>
            <person name="Lander E."/>
            <person name="Galagan J."/>
            <person name="Nusbaum C."/>
            <person name="Devon K."/>
            <person name="Ma L.-J."/>
            <person name="Jaffe D."/>
            <person name="Butler J."/>
            <person name="Alvarez P."/>
            <person name="Gnerre S."/>
            <person name="Grabherr M."/>
            <person name="Kleber M."/>
            <person name="Mauceli E."/>
            <person name="Brockman W."/>
            <person name="MacCallum I.A."/>
            <person name="Young S."/>
            <person name="LaButti K."/>
            <person name="DeCaprio D."/>
            <person name="Crawford M."/>
            <person name="Koehrsen M."/>
            <person name="Engels R."/>
            <person name="Montgomery P."/>
            <person name="Pearson M."/>
            <person name="Howarth C."/>
            <person name="Larson L."/>
            <person name="White J."/>
            <person name="O'Leary S."/>
            <person name="Kodira C."/>
            <person name="Zeng Q."/>
            <person name="Yandava C."/>
            <person name="Alvarado L."/>
            <person name="Kistler C."/>
            <person name="Shim W.-B."/>
            <person name="Kang S."/>
            <person name="Woloshuk C."/>
        </authorList>
    </citation>
    <scope>NUCLEOTIDE SEQUENCE</scope>
    <source>
        <strain evidence="1">4287</strain>
    </source>
</reference>
<reference evidence="1" key="2">
    <citation type="journal article" date="2010" name="Nature">
        <title>Comparative genomics reveals mobile pathogenicity chromosomes in Fusarium.</title>
        <authorList>
            <person name="Ma L.J."/>
            <person name="van der Does H.C."/>
            <person name="Borkovich K.A."/>
            <person name="Coleman J.J."/>
            <person name="Daboussi M.J."/>
            <person name="Di Pietro A."/>
            <person name="Dufresne M."/>
            <person name="Freitag M."/>
            <person name="Grabherr M."/>
            <person name="Henrissat B."/>
            <person name="Houterman P.M."/>
            <person name="Kang S."/>
            <person name="Shim W.B."/>
            <person name="Woloshuk C."/>
            <person name="Xie X."/>
            <person name="Xu J.R."/>
            <person name="Antoniw J."/>
            <person name="Baker S.E."/>
            <person name="Bluhm B.H."/>
            <person name="Breakspear A."/>
            <person name="Brown D.W."/>
            <person name="Butchko R.A."/>
            <person name="Chapman S."/>
            <person name="Coulson R."/>
            <person name="Coutinho P.M."/>
            <person name="Danchin E.G."/>
            <person name="Diener A."/>
            <person name="Gale L.R."/>
            <person name="Gardiner D.M."/>
            <person name="Goff S."/>
            <person name="Hammond-Kosack K.E."/>
            <person name="Hilburn K."/>
            <person name="Hua-Van A."/>
            <person name="Jonkers W."/>
            <person name="Kazan K."/>
            <person name="Kodira C.D."/>
            <person name="Koehrsen M."/>
            <person name="Kumar L."/>
            <person name="Lee Y.H."/>
            <person name="Li L."/>
            <person name="Manners J.M."/>
            <person name="Miranda-Saavedra D."/>
            <person name="Mukherjee M."/>
            <person name="Park G."/>
            <person name="Park J."/>
            <person name="Park S.Y."/>
            <person name="Proctor R.H."/>
            <person name="Regev A."/>
            <person name="Ruiz-Roldan M.C."/>
            <person name="Sain D."/>
            <person name="Sakthikumar S."/>
            <person name="Sykes S."/>
            <person name="Schwartz D.C."/>
            <person name="Turgeon B.G."/>
            <person name="Wapinski I."/>
            <person name="Yoder O."/>
            <person name="Young S."/>
            <person name="Zeng Q."/>
            <person name="Zhou S."/>
            <person name="Galagan J."/>
            <person name="Cuomo C.A."/>
            <person name="Kistler H.C."/>
            <person name="Rep M."/>
        </authorList>
    </citation>
    <scope>NUCLEOTIDE SEQUENCE [LARGE SCALE GENOMIC DNA]</scope>
    <source>
        <strain evidence="1">4287</strain>
    </source>
</reference>
<name>A0A0J9U685_FUSO4</name>
<dbReference type="EMBL" id="DS231696">
    <property type="protein sequence ID" value="KNA94332.1"/>
    <property type="molecule type" value="Genomic_DNA"/>
</dbReference>
<sequence length="59" mass="6349">MGVSSGIEARFVWNESLASRHGWITTAFCSEITAVLQNMSMPVPSPSTSIPVAWLNAVL</sequence>
<accession>A0A0J9U685</accession>
<proteinExistence type="predicted"/>
<gene>
    <name evidence="1" type="ORF">FOXG_17875</name>
</gene>
<dbReference type="RefSeq" id="XP_018232378.1">
    <property type="nucleotide sequence ID" value="XM_018397878.1"/>
</dbReference>
<organism evidence="1 2">
    <name type="scientific">Fusarium oxysporum f. sp. lycopersici (strain 4287 / CBS 123668 / FGSC 9935 / NRRL 34936)</name>
    <name type="common">Fusarium vascular wilt of tomato</name>
    <dbReference type="NCBI Taxonomy" id="426428"/>
    <lineage>
        <taxon>Eukaryota</taxon>
        <taxon>Fungi</taxon>
        <taxon>Dikarya</taxon>
        <taxon>Ascomycota</taxon>
        <taxon>Pezizomycotina</taxon>
        <taxon>Sordariomycetes</taxon>
        <taxon>Hypocreomycetidae</taxon>
        <taxon>Hypocreales</taxon>
        <taxon>Nectriaceae</taxon>
        <taxon>Fusarium</taxon>
        <taxon>Fusarium oxysporum species complex</taxon>
    </lineage>
</organism>
<dbReference type="AlphaFoldDB" id="A0A0J9U685"/>